<proteinExistence type="predicted"/>
<dbReference type="Pfam" id="PF01904">
    <property type="entry name" value="DUF72"/>
    <property type="match status" value="1"/>
</dbReference>
<dbReference type="SUPFAM" id="SSF117396">
    <property type="entry name" value="TM1631-like"/>
    <property type="match status" value="1"/>
</dbReference>
<accession>F0Q2U0</accession>
<organism evidence="1 2">
    <name type="scientific">Paracidovorax avenae (strain ATCC 19860 / DSM 7227 / CCUG 15838 / JCM 20985 / LMG 2117 / NCPPB 1011)</name>
    <name type="common">Acidovorax avenae</name>
    <dbReference type="NCBI Taxonomy" id="643561"/>
    <lineage>
        <taxon>Bacteria</taxon>
        <taxon>Pseudomonadati</taxon>
        <taxon>Pseudomonadota</taxon>
        <taxon>Betaproteobacteria</taxon>
        <taxon>Burkholderiales</taxon>
        <taxon>Comamonadaceae</taxon>
        <taxon>Paracidovorax</taxon>
    </lineage>
</organism>
<reference evidence="1" key="1">
    <citation type="submission" date="2011-02" db="EMBL/GenBank/DDBJ databases">
        <title>Complete sequence of Acidovorax avenae subsp. avenae ATCC 19860.</title>
        <authorList>
            <consortium name="US DOE Joint Genome Institute"/>
            <person name="Lucas S."/>
            <person name="Copeland A."/>
            <person name="Lapidus A."/>
            <person name="Cheng J.-F."/>
            <person name="Goodwin L."/>
            <person name="Pitluck S."/>
            <person name="Chertkov O."/>
            <person name="Held B."/>
            <person name="Detter J.C."/>
            <person name="Han C."/>
            <person name="Tapia R."/>
            <person name="Land M."/>
            <person name="Hauser L."/>
            <person name="Kyrpides N."/>
            <person name="Ivanova N."/>
            <person name="Ovchinnikova G."/>
            <person name="Pagani I."/>
            <person name="Gordon S."/>
            <person name="Woyke T."/>
        </authorList>
    </citation>
    <scope>NUCLEOTIDE SEQUENCE</scope>
    <source>
        <strain evidence="1">ATCC 19860</strain>
    </source>
</reference>
<evidence type="ECO:0000313" key="1">
    <source>
        <dbReference type="EMBL" id="ADX44199.1"/>
    </source>
</evidence>
<evidence type="ECO:0000313" key="2">
    <source>
        <dbReference type="Proteomes" id="UP000002482"/>
    </source>
</evidence>
<sequence>MAPRAAPAAQIRIGVSGWRYAPWRGSFYPNDLAQARELAFASRQFPAIELNGSFYALQRPSSYAAWSRDTPEGFVFTVKAPRFITHILRLRSPRAAIANFLASGLLSLGPRLGPILWQLPPSLPFDAGLLEEFLALLPRDTRQGLELAREREPRMHGREWLEAEAPRWRMRHALEVRHSSFATPECIALLRRHGVALVVADTGGRWPELGDITADFMYLRLHGAEALYASGYSDDRIAAWARRVRAWNRGAAPRDVELAGPAARAPASPPGGRDVFCFFDNTAKLHAPRNALELARVLRLSPDTLRPAGRRAPGPGLC</sequence>
<keyword evidence="2" id="KW-1185">Reference proteome</keyword>
<dbReference type="HOGENOM" id="CLU_046519_1_1_4"/>
<evidence type="ECO:0008006" key="3">
    <source>
        <dbReference type="Google" id="ProtNLM"/>
    </source>
</evidence>
<dbReference type="Proteomes" id="UP000002482">
    <property type="component" value="Chromosome"/>
</dbReference>
<dbReference type="InterPro" id="IPR002763">
    <property type="entry name" value="DUF72"/>
</dbReference>
<gene>
    <name evidence="1" type="ordered locus">Acav_0276</name>
</gene>
<dbReference type="PANTHER" id="PTHR30348">
    <property type="entry name" value="UNCHARACTERIZED PROTEIN YECE"/>
    <property type="match status" value="1"/>
</dbReference>
<dbReference type="OrthoDB" id="9780310at2"/>
<dbReference type="GeneID" id="34236624"/>
<name>F0Q2U0_PARA1</name>
<dbReference type="InterPro" id="IPR036520">
    <property type="entry name" value="UPF0759_sf"/>
</dbReference>
<dbReference type="EMBL" id="CP002521">
    <property type="protein sequence ID" value="ADX44199.1"/>
    <property type="molecule type" value="Genomic_DNA"/>
</dbReference>
<protein>
    <recommendedName>
        <fullName evidence="3">DUF72 domain-containing protein</fullName>
    </recommendedName>
</protein>
<dbReference type="KEGG" id="aaa:Acav_0276"/>
<dbReference type="RefSeq" id="WP_013592786.1">
    <property type="nucleotide sequence ID" value="NC_015138.1"/>
</dbReference>
<dbReference type="AlphaFoldDB" id="F0Q2U0"/>
<dbReference type="PANTHER" id="PTHR30348:SF4">
    <property type="entry name" value="DUF72 DOMAIN-CONTAINING PROTEIN"/>
    <property type="match status" value="1"/>
</dbReference>
<dbReference type="Gene3D" id="3.20.20.410">
    <property type="entry name" value="Protein of unknown function UPF0759"/>
    <property type="match status" value="1"/>
</dbReference>